<name>F6ENW4_HOYSD</name>
<evidence type="ECO:0000259" key="11">
    <source>
        <dbReference type="Pfam" id="PF01619"/>
    </source>
</evidence>
<gene>
    <name evidence="12" type="ordered locus">AS9A_4539</name>
</gene>
<feature type="binding site" evidence="10">
    <location>
        <position position="163"/>
    </location>
    <ligand>
        <name>FAD</name>
        <dbReference type="ChEBI" id="CHEBI:57692"/>
    </ligand>
</feature>
<dbReference type="HOGENOM" id="CLU_061158_0_0_11"/>
<feature type="domain" description="Proline dehydrogenase" evidence="11">
    <location>
        <begin position="50"/>
        <end position="299"/>
    </location>
</feature>
<dbReference type="eggNOG" id="COG0506">
    <property type="taxonomic scope" value="Bacteria"/>
</dbReference>
<evidence type="ECO:0000256" key="7">
    <source>
        <dbReference type="ARBA" id="ARBA00023062"/>
    </source>
</evidence>
<dbReference type="OrthoDB" id="9773461at2"/>
<keyword evidence="13" id="KW-1185">Reference proteome</keyword>
<dbReference type="Proteomes" id="UP000009235">
    <property type="component" value="Chromosome"/>
</dbReference>
<dbReference type="InterPro" id="IPR015659">
    <property type="entry name" value="Proline_oxidase"/>
</dbReference>
<evidence type="ECO:0000313" key="12">
    <source>
        <dbReference type="EMBL" id="AEF42971.1"/>
    </source>
</evidence>
<evidence type="ECO:0000256" key="2">
    <source>
        <dbReference type="ARBA" id="ARBA00012695"/>
    </source>
</evidence>
<accession>F6ENW4</accession>
<dbReference type="PANTHER" id="PTHR13914">
    <property type="entry name" value="PROLINE OXIDASE"/>
    <property type="match status" value="1"/>
</dbReference>
<feature type="binding site" evidence="9">
    <location>
        <position position="289"/>
    </location>
    <ligand>
        <name>substrate</name>
    </ligand>
</feature>
<feature type="binding site" evidence="10">
    <location>
        <position position="135"/>
    </location>
    <ligand>
        <name>FAD</name>
        <dbReference type="ChEBI" id="CHEBI:57692"/>
    </ligand>
</feature>
<dbReference type="EMBL" id="CP002786">
    <property type="protein sequence ID" value="AEF42971.1"/>
    <property type="molecule type" value="Genomic_DNA"/>
</dbReference>
<keyword evidence="3" id="KW-0285">Flavoprotein</keyword>
<dbReference type="RefSeq" id="WP_013809319.1">
    <property type="nucleotide sequence ID" value="NC_015564.1"/>
</dbReference>
<dbReference type="KEGG" id="asd:AS9A_4539"/>
<evidence type="ECO:0000256" key="10">
    <source>
        <dbReference type="PIRSR" id="PIRSR000196-2"/>
    </source>
</evidence>
<evidence type="ECO:0000256" key="1">
    <source>
        <dbReference type="ARBA" id="ARBA00004739"/>
    </source>
</evidence>
<protein>
    <recommendedName>
        <fullName evidence="2">proline dehydrogenase</fullName>
        <ecNumber evidence="2">1.5.5.2</ecNumber>
    </recommendedName>
</protein>
<dbReference type="InterPro" id="IPR008219">
    <property type="entry name" value="PRODH_bac_arc"/>
</dbReference>
<dbReference type="Pfam" id="PF01619">
    <property type="entry name" value="Pro_dh"/>
    <property type="match status" value="1"/>
</dbReference>
<dbReference type="GO" id="GO:0004657">
    <property type="term" value="F:proline dehydrogenase activity"/>
    <property type="evidence" value="ECO:0007669"/>
    <property type="project" value="UniProtKB-EC"/>
</dbReference>
<keyword evidence="5 10" id="KW-0274">FAD</keyword>
<feature type="binding site" evidence="10">
    <location>
        <begin position="187"/>
        <end position="189"/>
    </location>
    <ligand>
        <name>FAD</name>
        <dbReference type="ChEBI" id="CHEBI:57692"/>
    </ligand>
</feature>
<comment type="catalytic activity">
    <reaction evidence="8">
        <text>L-proline + a quinone = (S)-1-pyrroline-5-carboxylate + a quinol + H(+)</text>
        <dbReference type="Rhea" id="RHEA:23784"/>
        <dbReference type="ChEBI" id="CHEBI:15378"/>
        <dbReference type="ChEBI" id="CHEBI:17388"/>
        <dbReference type="ChEBI" id="CHEBI:24646"/>
        <dbReference type="ChEBI" id="CHEBI:60039"/>
        <dbReference type="ChEBI" id="CHEBI:132124"/>
        <dbReference type="EC" id="1.5.5.2"/>
    </reaction>
</comment>
<evidence type="ECO:0000256" key="4">
    <source>
        <dbReference type="ARBA" id="ARBA00022741"/>
    </source>
</evidence>
<dbReference type="SUPFAM" id="SSF51730">
    <property type="entry name" value="FAD-linked oxidoreductase"/>
    <property type="match status" value="1"/>
</dbReference>
<evidence type="ECO:0000256" key="8">
    <source>
        <dbReference type="ARBA" id="ARBA00048779"/>
    </source>
</evidence>
<proteinExistence type="predicted"/>
<evidence type="ECO:0000256" key="6">
    <source>
        <dbReference type="ARBA" id="ARBA00023002"/>
    </source>
</evidence>
<keyword evidence="4 10" id="KW-0547">Nucleotide-binding</keyword>
<comment type="cofactor">
    <cofactor evidence="10">
        <name>FAD</name>
        <dbReference type="ChEBI" id="CHEBI:57692"/>
    </cofactor>
    <text evidence="10">Binds 1 FAD per subunit.</text>
</comment>
<dbReference type="PIRSF" id="PIRSF000196">
    <property type="entry name" value="Pro_dehydrog"/>
    <property type="match status" value="1"/>
</dbReference>
<comment type="pathway">
    <text evidence="1">Amino-acid degradation; L-proline degradation into L-glutamate; L-glutamate from L-proline: step 1/2.</text>
</comment>
<dbReference type="PANTHER" id="PTHR13914:SF0">
    <property type="entry name" value="PROLINE DEHYDROGENASE 1, MITOCHONDRIAL"/>
    <property type="match status" value="1"/>
</dbReference>
<keyword evidence="6" id="KW-0560">Oxidoreductase</keyword>
<evidence type="ECO:0000256" key="5">
    <source>
        <dbReference type="ARBA" id="ARBA00022827"/>
    </source>
</evidence>
<dbReference type="InterPro" id="IPR002872">
    <property type="entry name" value="Proline_DH_dom"/>
</dbReference>
<sequence length="307" mass="33929">MLRRLLLNASDSPRARHFTENSRMARPLVSRFIAGDSLEAALPAVRELVQDRYVSLDHLGEFTTDDSIVRDAVTLYTDVLDKLADDGIADRVELSVKLSSLGSALTRDAFPATLAAAQEICAAADAAGTCVTVDMEGAGTTDLTLSVVRALRRDFPKTGLVLQAHLRRTESDCREIANSGTRVRLCKGAYQHPADAVYSTREEVRESFRRCLSILVSSDTYPMVATHDPVLIDFAASLAARTKCGRGDFEYQMFYGIRPAEQVRLAAEGAKVRVYVPFGTEWYPYFMRRLAEHPSNLFFLLRGEGPA</sequence>
<feature type="binding site" evidence="9">
    <location>
        <position position="97"/>
    </location>
    <ligand>
        <name>substrate</name>
    </ligand>
</feature>
<dbReference type="UniPathway" id="UPA00261">
    <property type="reaction ID" value="UER00373"/>
</dbReference>
<dbReference type="EC" id="1.5.5.2" evidence="2"/>
<organism evidence="12 13">
    <name type="scientific">Hoyosella subflava (strain DSM 45089 / JCM 17490 / NBRC 109087 / DQS3-9A1)</name>
    <name type="common">Amycolicicoccus subflavus</name>
    <dbReference type="NCBI Taxonomy" id="443218"/>
    <lineage>
        <taxon>Bacteria</taxon>
        <taxon>Bacillati</taxon>
        <taxon>Actinomycetota</taxon>
        <taxon>Actinomycetes</taxon>
        <taxon>Mycobacteriales</taxon>
        <taxon>Hoyosellaceae</taxon>
        <taxon>Hoyosella</taxon>
    </lineage>
</organism>
<dbReference type="Gene3D" id="3.20.20.220">
    <property type="match status" value="1"/>
</dbReference>
<evidence type="ECO:0000256" key="3">
    <source>
        <dbReference type="ARBA" id="ARBA00022630"/>
    </source>
</evidence>
<dbReference type="AlphaFoldDB" id="F6ENW4"/>
<dbReference type="STRING" id="443218.AS9A_4539"/>
<evidence type="ECO:0000313" key="13">
    <source>
        <dbReference type="Proteomes" id="UP000009235"/>
    </source>
</evidence>
<reference evidence="12 13" key="1">
    <citation type="journal article" date="2011" name="J. Bacteriol.">
        <title>Complete genome sequence of Amycolicicoccus subflavus DQS3-9A1T, an actinomycete isolated from crude oil-polluted soil.</title>
        <authorList>
            <person name="Cai M."/>
            <person name="Chen W.M."/>
            <person name="Nie Y."/>
            <person name="Chi C.Q."/>
            <person name="Wang Y.N."/>
            <person name="Tang Y.Q."/>
            <person name="Li G.Y."/>
            <person name="Wu X.L."/>
        </authorList>
    </citation>
    <scope>NUCLEOTIDE SEQUENCE [LARGE SCALE GENOMIC DNA]</scope>
    <source>
        <strain evidence="13">DSM 45089 / DQS3-9A1</strain>
    </source>
</reference>
<feature type="binding site" evidence="10">
    <location>
        <begin position="226"/>
        <end position="227"/>
    </location>
    <ligand>
        <name>FAD</name>
        <dbReference type="ChEBI" id="CHEBI:57692"/>
    </ligand>
</feature>
<dbReference type="GO" id="GO:0010133">
    <property type="term" value="P:L-proline catabolic process to L-glutamate"/>
    <property type="evidence" value="ECO:0007669"/>
    <property type="project" value="UniProtKB-UniPathway"/>
</dbReference>
<keyword evidence="7" id="KW-0642">Proline metabolism</keyword>
<dbReference type="GO" id="GO:0000166">
    <property type="term" value="F:nucleotide binding"/>
    <property type="evidence" value="ECO:0007669"/>
    <property type="project" value="UniProtKB-KW"/>
</dbReference>
<feature type="binding site" evidence="9">
    <location>
        <position position="288"/>
    </location>
    <ligand>
        <name>substrate</name>
    </ligand>
</feature>
<dbReference type="InterPro" id="IPR029041">
    <property type="entry name" value="FAD-linked_oxidoreductase-like"/>
</dbReference>
<evidence type="ECO:0000256" key="9">
    <source>
        <dbReference type="PIRSR" id="PIRSR000196-1"/>
    </source>
</evidence>